<dbReference type="NCBIfam" id="NF033788">
    <property type="entry name" value="HTH_metalloreg"/>
    <property type="match status" value="1"/>
</dbReference>
<evidence type="ECO:0000256" key="3">
    <source>
        <dbReference type="ARBA" id="ARBA00023163"/>
    </source>
</evidence>
<dbReference type="InterPro" id="IPR036390">
    <property type="entry name" value="WH_DNA-bd_sf"/>
</dbReference>
<dbReference type="InterPro" id="IPR051081">
    <property type="entry name" value="HTH_MetalResp_TranReg"/>
</dbReference>
<dbReference type="SMART" id="SM00418">
    <property type="entry name" value="HTH_ARSR"/>
    <property type="match status" value="1"/>
</dbReference>
<accession>A0A383R8M5</accession>
<gene>
    <name evidence="5" type="ORF">PBLR_11565</name>
</gene>
<evidence type="ECO:0000313" key="5">
    <source>
        <dbReference type="EMBL" id="SYX83143.1"/>
    </source>
</evidence>
<dbReference type="SUPFAM" id="SSF46785">
    <property type="entry name" value="Winged helix' DNA-binding domain"/>
    <property type="match status" value="1"/>
</dbReference>
<evidence type="ECO:0000313" key="6">
    <source>
        <dbReference type="Proteomes" id="UP000304148"/>
    </source>
</evidence>
<dbReference type="CDD" id="cd00090">
    <property type="entry name" value="HTH_ARSR"/>
    <property type="match status" value="1"/>
</dbReference>
<keyword evidence="1" id="KW-0805">Transcription regulation</keyword>
<dbReference type="Proteomes" id="UP000304148">
    <property type="component" value="Chromosome"/>
</dbReference>
<name>A0A383R8M5_PAEAL</name>
<dbReference type="PROSITE" id="PS50987">
    <property type="entry name" value="HTH_ARSR_2"/>
    <property type="match status" value="1"/>
</dbReference>
<evidence type="ECO:0000259" key="4">
    <source>
        <dbReference type="PROSITE" id="PS50987"/>
    </source>
</evidence>
<dbReference type="EMBL" id="LS992241">
    <property type="protein sequence ID" value="SYX83143.1"/>
    <property type="molecule type" value="Genomic_DNA"/>
</dbReference>
<dbReference type="InterPro" id="IPR001845">
    <property type="entry name" value="HTH_ArsR_DNA-bd_dom"/>
</dbReference>
<reference evidence="6" key="1">
    <citation type="submission" date="2018-08" db="EMBL/GenBank/DDBJ databases">
        <authorList>
            <person name="Chevrot R."/>
        </authorList>
    </citation>
    <scope>NUCLEOTIDE SEQUENCE [LARGE SCALE GENOMIC DNA]</scope>
</reference>
<keyword evidence="3" id="KW-0804">Transcription</keyword>
<feature type="domain" description="HTH arsR-type" evidence="4">
    <location>
        <begin position="1"/>
        <end position="92"/>
    </location>
</feature>
<sequence length="189" mass="22329">MTEMQAIKLFKCLADKSRLQILKSLAIEDMYVERLAERLGLTAPTISFHLKKLTDAGAVVSYKSQYYTMFSLCHDIFNTSIIDIIKEESDEATLQAQRDEDYRQKVLDSFFEYGKLKSVPTQRKKKRIILEEIIKSFESKKMYTEKEVNIIIADYFDDFCTIRRNMIEEKLLARNENIYWRFTQNGSQE</sequence>
<keyword evidence="2" id="KW-0238">DNA-binding</keyword>
<dbReference type="Pfam" id="PF01022">
    <property type="entry name" value="HTH_5"/>
    <property type="match status" value="1"/>
</dbReference>
<dbReference type="InterPro" id="IPR018656">
    <property type="entry name" value="DUF2087"/>
</dbReference>
<dbReference type="Gene3D" id="1.10.10.10">
    <property type="entry name" value="Winged helix-like DNA-binding domain superfamily/Winged helix DNA-binding domain"/>
    <property type="match status" value="1"/>
</dbReference>
<dbReference type="PANTHER" id="PTHR33154:SF33">
    <property type="entry name" value="TRANSCRIPTIONAL REPRESSOR SDPR"/>
    <property type="match status" value="1"/>
</dbReference>
<dbReference type="InterPro" id="IPR011991">
    <property type="entry name" value="ArsR-like_HTH"/>
</dbReference>
<organism evidence="5 6">
    <name type="scientific">Paenibacillus alvei</name>
    <name type="common">Bacillus alvei</name>
    <dbReference type="NCBI Taxonomy" id="44250"/>
    <lineage>
        <taxon>Bacteria</taxon>
        <taxon>Bacillati</taxon>
        <taxon>Bacillota</taxon>
        <taxon>Bacilli</taxon>
        <taxon>Bacillales</taxon>
        <taxon>Paenibacillaceae</taxon>
        <taxon>Paenibacillus</taxon>
    </lineage>
</organism>
<dbReference type="Pfam" id="PF09860">
    <property type="entry name" value="DUF2087"/>
    <property type="match status" value="1"/>
</dbReference>
<dbReference type="GO" id="GO:0003700">
    <property type="term" value="F:DNA-binding transcription factor activity"/>
    <property type="evidence" value="ECO:0007669"/>
    <property type="project" value="InterPro"/>
</dbReference>
<dbReference type="GO" id="GO:0003677">
    <property type="term" value="F:DNA binding"/>
    <property type="evidence" value="ECO:0007669"/>
    <property type="project" value="UniProtKB-KW"/>
</dbReference>
<evidence type="ECO:0000256" key="1">
    <source>
        <dbReference type="ARBA" id="ARBA00023015"/>
    </source>
</evidence>
<proteinExistence type="predicted"/>
<dbReference type="AlphaFoldDB" id="A0A383R8M5"/>
<protein>
    <submittedName>
        <fullName evidence="5">ArsR family transcriptional regulator</fullName>
    </submittedName>
</protein>
<dbReference type="PRINTS" id="PR00778">
    <property type="entry name" value="HTHARSR"/>
</dbReference>
<evidence type="ECO:0000256" key="2">
    <source>
        <dbReference type="ARBA" id="ARBA00023125"/>
    </source>
</evidence>
<dbReference type="InterPro" id="IPR036388">
    <property type="entry name" value="WH-like_DNA-bd_sf"/>
</dbReference>
<dbReference type="PANTHER" id="PTHR33154">
    <property type="entry name" value="TRANSCRIPTIONAL REGULATOR, ARSR FAMILY"/>
    <property type="match status" value="1"/>
</dbReference>